<sequence>MDPQVFGLKNVDNSIQHTAYPRLRALSRCDLNSWWSDEAVQDEEQQGTSTFHRQILVRTGTSKQGSISNNRKKRIRSYQSTGIPGSPSKLIGTSSVQMPSPNLKSSSQGHGRCPVRRQTYTYSVHVLKAGASKTALQPILDLSNRIFDTTLMPPTHHSSLDEWHTRLSSHSTIGGAILVSAIATTDLTLPSRACKETTRDFSSSPTSEIEPVKTSWTTDDLTAPSSTSGPEPVGFIFAIPKTSSSLPCPTLHIWLAGVADQARGTGVFAALMSEVEKHARGDGIGVDQVQVQALTVCTFPARFGRMFAILQKQGWDVRERMDDGKVLMMKGLGVGTCV</sequence>
<gene>
    <name evidence="2" type="ORF">A1O3_05601</name>
</gene>
<dbReference type="STRING" id="1182542.W9Y6T1"/>
<feature type="compositionally biased region" description="Polar residues" evidence="1">
    <location>
        <begin position="214"/>
        <end position="229"/>
    </location>
</feature>
<dbReference type="GeneID" id="19169711"/>
<accession>W9Y6T1</accession>
<dbReference type="RefSeq" id="XP_007733911.1">
    <property type="nucleotide sequence ID" value="XM_007735721.1"/>
</dbReference>
<comment type="caution">
    <text evidence="2">The sequence shown here is derived from an EMBL/GenBank/DDBJ whole genome shotgun (WGS) entry which is preliminary data.</text>
</comment>
<dbReference type="CDD" id="cd04301">
    <property type="entry name" value="NAT_SF"/>
    <property type="match status" value="1"/>
</dbReference>
<dbReference type="HOGENOM" id="CLU_070841_0_0_1"/>
<organism evidence="2 3">
    <name type="scientific">Capronia epimyces CBS 606.96</name>
    <dbReference type="NCBI Taxonomy" id="1182542"/>
    <lineage>
        <taxon>Eukaryota</taxon>
        <taxon>Fungi</taxon>
        <taxon>Dikarya</taxon>
        <taxon>Ascomycota</taxon>
        <taxon>Pezizomycotina</taxon>
        <taxon>Eurotiomycetes</taxon>
        <taxon>Chaetothyriomycetidae</taxon>
        <taxon>Chaetothyriales</taxon>
        <taxon>Herpotrichiellaceae</taxon>
        <taxon>Capronia</taxon>
    </lineage>
</organism>
<evidence type="ECO:0000313" key="3">
    <source>
        <dbReference type="Proteomes" id="UP000019478"/>
    </source>
</evidence>
<dbReference type="EMBL" id="AMGY01000004">
    <property type="protein sequence ID" value="EXJ84926.1"/>
    <property type="molecule type" value="Genomic_DNA"/>
</dbReference>
<evidence type="ECO:0000313" key="2">
    <source>
        <dbReference type="EMBL" id="EXJ84926.1"/>
    </source>
</evidence>
<dbReference type="InterPro" id="IPR016181">
    <property type="entry name" value="Acyl_CoA_acyltransferase"/>
</dbReference>
<dbReference type="Gene3D" id="3.40.630.30">
    <property type="match status" value="1"/>
</dbReference>
<feature type="region of interest" description="Disordered" evidence="1">
    <location>
        <begin position="197"/>
        <end position="229"/>
    </location>
</feature>
<proteinExistence type="predicted"/>
<feature type="region of interest" description="Disordered" evidence="1">
    <location>
        <begin position="61"/>
        <end position="89"/>
    </location>
</feature>
<dbReference type="AlphaFoldDB" id="W9Y6T1"/>
<dbReference type="SUPFAM" id="SSF55729">
    <property type="entry name" value="Acyl-CoA N-acyltransferases (Nat)"/>
    <property type="match status" value="1"/>
</dbReference>
<reference evidence="2 3" key="1">
    <citation type="submission" date="2013-03" db="EMBL/GenBank/DDBJ databases">
        <title>The Genome Sequence of Capronia epimyces CBS 606.96.</title>
        <authorList>
            <consortium name="The Broad Institute Genomics Platform"/>
            <person name="Cuomo C."/>
            <person name="de Hoog S."/>
            <person name="Gorbushina A."/>
            <person name="Walker B."/>
            <person name="Young S.K."/>
            <person name="Zeng Q."/>
            <person name="Gargeya S."/>
            <person name="Fitzgerald M."/>
            <person name="Haas B."/>
            <person name="Abouelleil A."/>
            <person name="Allen A.W."/>
            <person name="Alvarado L."/>
            <person name="Arachchi H.M."/>
            <person name="Berlin A.M."/>
            <person name="Chapman S.B."/>
            <person name="Gainer-Dewar J."/>
            <person name="Goldberg J."/>
            <person name="Griggs A."/>
            <person name="Gujja S."/>
            <person name="Hansen M."/>
            <person name="Howarth C."/>
            <person name="Imamovic A."/>
            <person name="Ireland A."/>
            <person name="Larimer J."/>
            <person name="McCowan C."/>
            <person name="Murphy C."/>
            <person name="Pearson M."/>
            <person name="Poon T.W."/>
            <person name="Priest M."/>
            <person name="Roberts A."/>
            <person name="Saif S."/>
            <person name="Shea T."/>
            <person name="Sisk P."/>
            <person name="Sykes S."/>
            <person name="Wortman J."/>
            <person name="Nusbaum C."/>
            <person name="Birren B."/>
        </authorList>
    </citation>
    <scope>NUCLEOTIDE SEQUENCE [LARGE SCALE GENOMIC DNA]</scope>
    <source>
        <strain evidence="2 3">CBS 606.96</strain>
    </source>
</reference>
<evidence type="ECO:0000256" key="1">
    <source>
        <dbReference type="SAM" id="MobiDB-lite"/>
    </source>
</evidence>
<dbReference type="Proteomes" id="UP000019478">
    <property type="component" value="Unassembled WGS sequence"/>
</dbReference>
<name>W9Y6T1_9EURO</name>
<dbReference type="eggNOG" id="ENOG502T200">
    <property type="taxonomic scope" value="Eukaryota"/>
</dbReference>
<protein>
    <submittedName>
        <fullName evidence="2">Uncharacterized protein</fullName>
    </submittedName>
</protein>
<keyword evidence="3" id="KW-1185">Reference proteome</keyword>
<dbReference type="OrthoDB" id="2794762at2759"/>